<comment type="catalytic activity">
    <reaction evidence="6 9 10">
        <text>4-methyl-5-(2-phosphooxyethyl)-thiazole + 4-amino-2-methyl-5-(diphosphooxymethyl)pyrimidine + H(+) = thiamine phosphate + diphosphate</text>
        <dbReference type="Rhea" id="RHEA:22328"/>
        <dbReference type="ChEBI" id="CHEBI:15378"/>
        <dbReference type="ChEBI" id="CHEBI:33019"/>
        <dbReference type="ChEBI" id="CHEBI:37575"/>
        <dbReference type="ChEBI" id="CHEBI:57841"/>
        <dbReference type="ChEBI" id="CHEBI:58296"/>
        <dbReference type="EC" id="2.5.1.3"/>
    </reaction>
</comment>
<feature type="binding site" evidence="9">
    <location>
        <begin position="194"/>
        <end position="195"/>
    </location>
    <ligand>
        <name>2-[(2R,5Z)-2-carboxy-4-methylthiazol-5(2H)-ylidene]ethyl phosphate</name>
        <dbReference type="ChEBI" id="CHEBI:62899"/>
    </ligand>
</feature>
<evidence type="ECO:0000256" key="5">
    <source>
        <dbReference type="ARBA" id="ARBA00022977"/>
    </source>
</evidence>
<comment type="catalytic activity">
    <reaction evidence="8 9 10">
        <text>2-[(2R,5Z)-2-carboxy-4-methylthiazol-5(2H)-ylidene]ethyl phosphate + 4-amino-2-methyl-5-(diphosphooxymethyl)pyrimidine + 2 H(+) = thiamine phosphate + CO2 + diphosphate</text>
        <dbReference type="Rhea" id="RHEA:47844"/>
        <dbReference type="ChEBI" id="CHEBI:15378"/>
        <dbReference type="ChEBI" id="CHEBI:16526"/>
        <dbReference type="ChEBI" id="CHEBI:33019"/>
        <dbReference type="ChEBI" id="CHEBI:37575"/>
        <dbReference type="ChEBI" id="CHEBI:57841"/>
        <dbReference type="ChEBI" id="CHEBI:62899"/>
        <dbReference type="EC" id="2.5.1.3"/>
    </reaction>
</comment>
<comment type="catalytic activity">
    <reaction evidence="7 9 10">
        <text>2-(2-carboxy-4-methylthiazol-5-yl)ethyl phosphate + 4-amino-2-methyl-5-(diphosphooxymethyl)pyrimidine + 2 H(+) = thiamine phosphate + CO2 + diphosphate</text>
        <dbReference type="Rhea" id="RHEA:47848"/>
        <dbReference type="ChEBI" id="CHEBI:15378"/>
        <dbReference type="ChEBI" id="CHEBI:16526"/>
        <dbReference type="ChEBI" id="CHEBI:33019"/>
        <dbReference type="ChEBI" id="CHEBI:37575"/>
        <dbReference type="ChEBI" id="CHEBI:57841"/>
        <dbReference type="ChEBI" id="CHEBI:62890"/>
        <dbReference type="EC" id="2.5.1.3"/>
    </reaction>
</comment>
<dbReference type="GO" id="GO:0005737">
    <property type="term" value="C:cytoplasm"/>
    <property type="evidence" value="ECO:0007669"/>
    <property type="project" value="TreeGrafter"/>
</dbReference>
<organism evidence="13 14">
    <name type="scientific">Fructobacillus ficulneus</name>
    <dbReference type="NCBI Taxonomy" id="157463"/>
    <lineage>
        <taxon>Bacteria</taxon>
        <taxon>Bacillati</taxon>
        <taxon>Bacillota</taxon>
        <taxon>Bacilli</taxon>
        <taxon>Lactobacillales</taxon>
        <taxon>Lactobacillaceae</taxon>
        <taxon>Fructobacillus</taxon>
    </lineage>
</organism>
<dbReference type="GO" id="GO:0009229">
    <property type="term" value="P:thiamine diphosphate biosynthetic process"/>
    <property type="evidence" value="ECO:0007669"/>
    <property type="project" value="UniProtKB-UniRule"/>
</dbReference>
<evidence type="ECO:0000256" key="7">
    <source>
        <dbReference type="ARBA" id="ARBA00047851"/>
    </source>
</evidence>
<keyword evidence="5 9" id="KW-0784">Thiamine biosynthesis</keyword>
<dbReference type="UniPathway" id="UPA00060">
    <property type="reaction ID" value="UER00141"/>
</dbReference>
<protein>
    <recommendedName>
        <fullName evidence="9">Thiamine-phosphate synthase</fullName>
        <shortName evidence="9">TP synthase</shortName>
        <shortName evidence="9">TPS</shortName>
        <ecNumber evidence="9">2.5.1.3</ecNumber>
    </recommendedName>
    <alternativeName>
        <fullName evidence="9">Thiamine-phosphate pyrophosphorylase</fullName>
        <shortName evidence="9">TMP pyrophosphorylase</shortName>
        <shortName evidence="9">TMP-PPase</shortName>
    </alternativeName>
</protein>
<evidence type="ECO:0000256" key="11">
    <source>
        <dbReference type="RuleBase" id="RU004253"/>
    </source>
</evidence>
<accession>A0A0K8MI79</accession>
<comment type="similarity">
    <text evidence="9 10">Belongs to the thiamine-phosphate synthase family.</text>
</comment>
<dbReference type="STRING" id="157463.GCA_001047075_01169"/>
<dbReference type="Gene3D" id="3.20.20.70">
    <property type="entry name" value="Aldolase class I"/>
    <property type="match status" value="1"/>
</dbReference>
<dbReference type="RefSeq" id="WP_061993590.1">
    <property type="nucleotide sequence ID" value="NZ_DF968005.1"/>
</dbReference>
<feature type="binding site" evidence="9">
    <location>
        <position position="97"/>
    </location>
    <ligand>
        <name>Mg(2+)</name>
        <dbReference type="ChEBI" id="CHEBI:18420"/>
    </ligand>
</feature>
<comment type="function">
    <text evidence="9">Condenses 4-methyl-5-(beta-hydroxyethyl)thiazole monophosphate (THZ-P) and 2-methyl-4-amino-5-hydroxymethyl pyrimidine pyrophosphate (HMP-PP) to form thiamine monophosphate (TMP).</text>
</comment>
<feature type="domain" description="Thiamine phosphate synthase/TenI" evidence="12">
    <location>
        <begin position="10"/>
        <end position="197"/>
    </location>
</feature>
<keyword evidence="14" id="KW-1185">Reference proteome</keyword>
<proteinExistence type="inferred from homology"/>
<feature type="binding site" evidence="9">
    <location>
        <position position="77"/>
    </location>
    <ligand>
        <name>4-amino-2-methyl-5-(diphosphooxymethyl)pyrimidine</name>
        <dbReference type="ChEBI" id="CHEBI:57841"/>
    </ligand>
</feature>
<gene>
    <name evidence="9 13" type="primary">thiE</name>
    <name evidence="13" type="ORF">FFIC_282860</name>
</gene>
<feature type="binding site" evidence="9">
    <location>
        <position position="146"/>
    </location>
    <ligand>
        <name>4-amino-2-methyl-5-(diphosphooxymethyl)pyrimidine</name>
        <dbReference type="ChEBI" id="CHEBI:57841"/>
    </ligand>
</feature>
<dbReference type="NCBIfam" id="TIGR00693">
    <property type="entry name" value="thiE"/>
    <property type="match status" value="1"/>
</dbReference>
<dbReference type="OrthoDB" id="9812206at2"/>
<feature type="binding site" evidence="9">
    <location>
        <position position="115"/>
    </location>
    <ligand>
        <name>4-amino-2-methyl-5-(diphosphooxymethyl)pyrimidine</name>
        <dbReference type="ChEBI" id="CHEBI:57841"/>
    </ligand>
</feature>
<dbReference type="GO" id="GO:0004789">
    <property type="term" value="F:thiamine-phosphate diphosphorylase activity"/>
    <property type="evidence" value="ECO:0007669"/>
    <property type="project" value="UniProtKB-UniRule"/>
</dbReference>
<dbReference type="FunFam" id="3.20.20.70:FF:000096">
    <property type="entry name" value="Thiamine-phosphate synthase"/>
    <property type="match status" value="1"/>
</dbReference>
<evidence type="ECO:0000313" key="14">
    <source>
        <dbReference type="Proteomes" id="UP000253891"/>
    </source>
</evidence>
<evidence type="ECO:0000256" key="9">
    <source>
        <dbReference type="HAMAP-Rule" id="MF_00097"/>
    </source>
</evidence>
<dbReference type="InterPro" id="IPR036206">
    <property type="entry name" value="ThiamineP_synth_sf"/>
</dbReference>
<evidence type="ECO:0000256" key="3">
    <source>
        <dbReference type="ARBA" id="ARBA00022723"/>
    </source>
</evidence>
<keyword evidence="3 9" id="KW-0479">Metal-binding</keyword>
<reference evidence="13 14" key="1">
    <citation type="journal article" date="2015" name="BMC Genomics">
        <title>Comparative genomics of Fructobacillus spp. and Leuconostoc spp. reveals niche-specific evolution of Fructobacillus spp.</title>
        <authorList>
            <person name="Endo A."/>
            <person name="Tanizawa Y."/>
            <person name="Tanaka N."/>
            <person name="Maeno S."/>
            <person name="Kumar H."/>
            <person name="Shiwa Y."/>
            <person name="Okada S."/>
            <person name="Yoshikawa H."/>
            <person name="Dicks L."/>
            <person name="Nakagawa J."/>
            <person name="Arita M."/>
        </authorList>
    </citation>
    <scope>NUCLEOTIDE SEQUENCE [LARGE SCALE GENOMIC DNA]</scope>
    <source>
        <strain evidence="13 14">JCM 12225</strain>
    </source>
</reference>
<keyword evidence="2 9" id="KW-0808">Transferase</keyword>
<dbReference type="PANTHER" id="PTHR20857:SF15">
    <property type="entry name" value="THIAMINE-PHOSPHATE SYNTHASE"/>
    <property type="match status" value="1"/>
</dbReference>
<dbReference type="GO" id="GO:0000287">
    <property type="term" value="F:magnesium ion binding"/>
    <property type="evidence" value="ECO:0007669"/>
    <property type="project" value="UniProtKB-UniRule"/>
</dbReference>
<evidence type="ECO:0000256" key="8">
    <source>
        <dbReference type="ARBA" id="ARBA00047883"/>
    </source>
</evidence>
<evidence type="ECO:0000256" key="10">
    <source>
        <dbReference type="RuleBase" id="RU003826"/>
    </source>
</evidence>
<evidence type="ECO:0000256" key="2">
    <source>
        <dbReference type="ARBA" id="ARBA00022679"/>
    </source>
</evidence>
<dbReference type="PANTHER" id="PTHR20857">
    <property type="entry name" value="THIAMINE-PHOSPHATE PYROPHOSPHORYLASE"/>
    <property type="match status" value="1"/>
</dbReference>
<evidence type="ECO:0000256" key="6">
    <source>
        <dbReference type="ARBA" id="ARBA00047334"/>
    </source>
</evidence>
<dbReference type="Proteomes" id="UP000253891">
    <property type="component" value="Unassembled WGS sequence"/>
</dbReference>
<comment type="cofactor">
    <cofactor evidence="9">
        <name>Mg(2+)</name>
        <dbReference type="ChEBI" id="CHEBI:18420"/>
    </cofactor>
    <text evidence="9">Binds 1 Mg(2+) ion per subunit.</text>
</comment>
<dbReference type="CDD" id="cd00564">
    <property type="entry name" value="TMP_TenI"/>
    <property type="match status" value="1"/>
</dbReference>
<dbReference type="AlphaFoldDB" id="A0A0K8MI79"/>
<dbReference type="HAMAP" id="MF_00097">
    <property type="entry name" value="TMP_synthase"/>
    <property type="match status" value="1"/>
</dbReference>
<dbReference type="EMBL" id="DF968005">
    <property type="protein sequence ID" value="GAP00272.1"/>
    <property type="molecule type" value="Genomic_DNA"/>
</dbReference>
<feature type="binding site" evidence="9">
    <location>
        <position position="78"/>
    </location>
    <ligand>
        <name>Mg(2+)</name>
        <dbReference type="ChEBI" id="CHEBI:18420"/>
    </ligand>
</feature>
<evidence type="ECO:0000259" key="12">
    <source>
        <dbReference type="Pfam" id="PF02581"/>
    </source>
</evidence>
<evidence type="ECO:0000256" key="1">
    <source>
        <dbReference type="ARBA" id="ARBA00005165"/>
    </source>
</evidence>
<dbReference type="InterPro" id="IPR034291">
    <property type="entry name" value="TMP_synthase"/>
</dbReference>
<feature type="binding site" evidence="9">
    <location>
        <position position="174"/>
    </location>
    <ligand>
        <name>2-[(2R,5Z)-2-carboxy-4-methylthiazol-5(2H)-ylidene]ethyl phosphate</name>
        <dbReference type="ChEBI" id="CHEBI:62899"/>
    </ligand>
</feature>
<evidence type="ECO:0000313" key="13">
    <source>
        <dbReference type="EMBL" id="GAP00272.1"/>
    </source>
</evidence>
<dbReference type="GO" id="GO:0009228">
    <property type="term" value="P:thiamine biosynthetic process"/>
    <property type="evidence" value="ECO:0007669"/>
    <property type="project" value="UniProtKB-KW"/>
</dbReference>
<name>A0A0K8MI79_9LACO</name>
<dbReference type="EC" id="2.5.1.3" evidence="9"/>
<evidence type="ECO:0000256" key="4">
    <source>
        <dbReference type="ARBA" id="ARBA00022842"/>
    </source>
</evidence>
<sequence>MKFDPKSLGVYFVIGSQNVGGDQKKVLRLVREACAKGATAIQYREKDHSILSRTETIALGQAIRKITWDARVPLYVDDDLPLAIAIHADGIHVGQGDTSVSEIRTQAPDLLVGLSVHDLHELANSTAVLDQVDYLGVGPVFAAQSKVGAKEAIGPLGLATVVAASPVPVVAIGGIDENNCQQLTGTGIAGVAVISALTQSLNLAHSIQKLKE</sequence>
<feature type="binding site" evidence="9">
    <location>
        <begin position="42"/>
        <end position="46"/>
    </location>
    <ligand>
        <name>4-amino-2-methyl-5-(diphosphooxymethyl)pyrimidine</name>
        <dbReference type="ChEBI" id="CHEBI:57841"/>
    </ligand>
</feature>
<keyword evidence="4 9" id="KW-0460">Magnesium</keyword>
<dbReference type="InterPro" id="IPR022998">
    <property type="entry name" value="ThiamineP_synth_TenI"/>
</dbReference>
<dbReference type="SUPFAM" id="SSF51391">
    <property type="entry name" value="Thiamin phosphate synthase"/>
    <property type="match status" value="1"/>
</dbReference>
<dbReference type="InterPro" id="IPR013785">
    <property type="entry name" value="Aldolase_TIM"/>
</dbReference>
<dbReference type="Pfam" id="PF02581">
    <property type="entry name" value="TMP-TENI"/>
    <property type="match status" value="1"/>
</dbReference>
<comment type="pathway">
    <text evidence="1 9 11">Cofactor biosynthesis; thiamine diphosphate biosynthesis; thiamine phosphate from 4-amino-2-methyl-5-diphosphomethylpyrimidine and 4-methyl-5-(2-phosphoethyl)-thiazole: step 1/1.</text>
</comment>
<comment type="caution">
    <text evidence="9">Lacks conserved residue(s) required for the propagation of feature annotation.</text>
</comment>